<feature type="region of interest" description="Disordered" evidence="10">
    <location>
        <begin position="427"/>
        <end position="555"/>
    </location>
</feature>
<comment type="subcellular location">
    <subcellularLocation>
        <location evidence="9">Nucleus</location>
    </subcellularLocation>
    <subcellularLocation>
        <location evidence="9">Chromosome</location>
        <location evidence="9">Telomere</location>
    </subcellularLocation>
</comment>
<dbReference type="PANTHER" id="PTHR16466">
    <property type="entry name" value="TELOMERE REPEAT-BINDING FACTOR 2-INTERACTING PROTEIN 1"/>
    <property type="match status" value="1"/>
</dbReference>
<name>A0A179A185_9EURO</name>
<feature type="domain" description="GATA-type" evidence="11">
    <location>
        <begin position="388"/>
        <end position="430"/>
    </location>
</feature>
<keyword evidence="6" id="KW-0804">Transcription</keyword>
<dbReference type="SMART" id="SM00401">
    <property type="entry name" value="ZnF_GATA"/>
    <property type="match status" value="1"/>
</dbReference>
<keyword evidence="8" id="KW-0863">Zinc-finger</keyword>
<dbReference type="GO" id="GO:0070187">
    <property type="term" value="C:shelterin complex"/>
    <property type="evidence" value="ECO:0007669"/>
    <property type="project" value="TreeGrafter"/>
</dbReference>
<evidence type="ECO:0000256" key="10">
    <source>
        <dbReference type="SAM" id="MobiDB-lite"/>
    </source>
</evidence>
<feature type="region of interest" description="Disordered" evidence="10">
    <location>
        <begin position="661"/>
        <end position="710"/>
    </location>
</feature>
<proteinExistence type="inferred from homology"/>
<dbReference type="Gene3D" id="3.30.50.10">
    <property type="entry name" value="Erythroid Transcription Factor GATA-1, subunit A"/>
    <property type="match status" value="1"/>
</dbReference>
<comment type="similarity">
    <text evidence="1 9">Belongs to the RAP1 family.</text>
</comment>
<dbReference type="InterPro" id="IPR009057">
    <property type="entry name" value="Homeodomain-like_sf"/>
</dbReference>
<dbReference type="GeneID" id="30005335"/>
<evidence type="ECO:0000256" key="9">
    <source>
        <dbReference type="RuleBase" id="RU367107"/>
    </source>
</evidence>
<keyword evidence="2 9" id="KW-0158">Chromosome</keyword>
<dbReference type="PANTHER" id="PTHR16466:SF6">
    <property type="entry name" value="TELOMERIC REPEAT-BINDING FACTOR 2-INTERACTING PROTEIN 1"/>
    <property type="match status" value="1"/>
</dbReference>
<evidence type="ECO:0000259" key="11">
    <source>
        <dbReference type="PROSITE" id="PS50114"/>
    </source>
</evidence>
<dbReference type="RefSeq" id="XP_018698560.1">
    <property type="nucleotide sequence ID" value="XM_018832681.1"/>
</dbReference>
<dbReference type="GO" id="GO:0006355">
    <property type="term" value="P:regulation of DNA-templated transcription"/>
    <property type="evidence" value="ECO:0007669"/>
    <property type="project" value="InterPro"/>
</dbReference>
<dbReference type="InterPro" id="IPR015010">
    <property type="entry name" value="TERF2IP_Myb"/>
</dbReference>
<feature type="compositionally biased region" description="Basic and acidic residues" evidence="10">
    <location>
        <begin position="213"/>
        <end position="225"/>
    </location>
</feature>
<dbReference type="GO" id="GO:0010833">
    <property type="term" value="P:telomere maintenance via telomere lengthening"/>
    <property type="evidence" value="ECO:0007669"/>
    <property type="project" value="UniProtKB-UniRule"/>
</dbReference>
<dbReference type="PROSITE" id="PS50114">
    <property type="entry name" value="GATA_ZN_FINGER_2"/>
    <property type="match status" value="1"/>
</dbReference>
<keyword evidence="4" id="KW-0805">Transcription regulation</keyword>
<dbReference type="InterPro" id="IPR000679">
    <property type="entry name" value="Znf_GATA"/>
</dbReference>
<dbReference type="EMBL" id="LVYI01000001">
    <property type="protein sequence ID" value="OAP65193.1"/>
    <property type="molecule type" value="Genomic_DNA"/>
</dbReference>
<feature type="region of interest" description="Disordered" evidence="10">
    <location>
        <begin position="179"/>
        <end position="291"/>
    </location>
</feature>
<evidence type="ECO:0000256" key="3">
    <source>
        <dbReference type="ARBA" id="ARBA00022895"/>
    </source>
</evidence>
<comment type="caution">
    <text evidence="12">The sequence shown here is derived from an EMBL/GenBank/DDBJ whole genome shotgun (WGS) entry which is preliminary data.</text>
</comment>
<evidence type="ECO:0000256" key="7">
    <source>
        <dbReference type="ARBA" id="ARBA00023242"/>
    </source>
</evidence>
<sequence length="925" mass="103453">MSGHIVYNGVSRTANDDDDNRPRASLFAGQKLWFAHRMPLRDDMMKNARCNGAVIVDRDTDADVRLVDHLRKNNAPGTYSYRYVELSLRKGQLENLADHAVGAPSRVSRPVGSTVTAPRAARIPFTPEDDQFLWDWMKPFVDRGGAWKGNEIYKQIEEANPRHTFQSWRDRWIKHTRFQERKVSQTVAPRTPRGDEPAMPQSHSSPEKKRRREVHDDGEKERARPEGGMSQLTTATEGRGADRLPEVATTDEEARLTMPTSPERPKHADGSQSDSKQAQSSTNALPELPKSFTKDEYDELYQMVATYAGQEFDDFYTPWRMVAQERGTHTAAEWQRFYISRVVPDYCRNTGLTLSQAAPYLSEKSEKHAVPTFEPVAEHDQATSASSETEHYRCTNCFTDKTVKWRHDQEGKLICYECAQFVRRHGHHRPSTRWSIGENVVNTDGPNARPPPSTEDQNNSGTQTVIPQDTSFVSSGKQNHSLAGEGSANLPTPPLFQPDPSTTSRPPGPNESRKRRVGQSTQSQSTQESNRSATQSQTVDCSLPGESQSQTVQSQSLAAETGEAQLKESDSQITRSTLTEAGVSLKATPPIAKGMQLQDGLGDASARKHASIDTENGAHRPSRTFSIAESDLDNQVSHFTASYNPPKRVRTHRNDSPLFFPEHDNNDEEAELSRSVSSFRHQASEQFETAQESVQEYGTGPEEQSQVQTELTCENAMSLGEIGQSDDSQDYPEVPIKLESHRFLGSPPMLLPSSPGSGDVPRPSENAKGKQKQVEEQRSEQGRARESSSPEPDGHETDEWIALQRSLHPHVRNLEPVLFKAIESTSFDFRRASEVVDIMLANRRHLITEQRRPNWANGVGRSASFAEADLEMESLLPQAMRGVWTETDDSLLLSPNASDVDKVLRKHGRDGCDARFVFLAEFVEG</sequence>
<feature type="region of interest" description="Disordered" evidence="10">
    <location>
        <begin position="1"/>
        <end position="22"/>
    </location>
</feature>
<feature type="compositionally biased region" description="Polar residues" evidence="10">
    <location>
        <begin position="530"/>
        <end position="555"/>
    </location>
</feature>
<evidence type="ECO:0000256" key="5">
    <source>
        <dbReference type="ARBA" id="ARBA00023159"/>
    </source>
</evidence>
<dbReference type="SUPFAM" id="SSF57716">
    <property type="entry name" value="Glucocorticoid receptor-like (DNA-binding domain)"/>
    <property type="match status" value="1"/>
</dbReference>
<dbReference type="CDD" id="cd11655">
    <property type="entry name" value="rap1_myb-like"/>
    <property type="match status" value="1"/>
</dbReference>
<dbReference type="GO" id="GO:0031848">
    <property type="term" value="P:protection from non-homologous end joining at telomere"/>
    <property type="evidence" value="ECO:0007669"/>
    <property type="project" value="TreeGrafter"/>
</dbReference>
<dbReference type="GO" id="GO:0042162">
    <property type="term" value="F:telomeric DNA binding"/>
    <property type="evidence" value="ECO:0007669"/>
    <property type="project" value="TreeGrafter"/>
</dbReference>
<dbReference type="Proteomes" id="UP000078343">
    <property type="component" value="Unassembled WGS sequence"/>
</dbReference>
<comment type="function">
    <text evidence="9">Involved in the regulation of telomere length, clustering and has a specific role in telomere position effect (TPE).</text>
</comment>
<dbReference type="Gene3D" id="1.10.10.2170">
    <property type="match status" value="1"/>
</dbReference>
<dbReference type="OrthoDB" id="435460at2759"/>
<organism evidence="12 13">
    <name type="scientific">Fonsecaea erecta</name>
    <dbReference type="NCBI Taxonomy" id="1367422"/>
    <lineage>
        <taxon>Eukaryota</taxon>
        <taxon>Fungi</taxon>
        <taxon>Dikarya</taxon>
        <taxon>Ascomycota</taxon>
        <taxon>Pezizomycotina</taxon>
        <taxon>Eurotiomycetes</taxon>
        <taxon>Chaetothyriomycetidae</taxon>
        <taxon>Chaetothyriales</taxon>
        <taxon>Herpotrichiellaceae</taxon>
        <taxon>Fonsecaea</taxon>
    </lineage>
</organism>
<dbReference type="InterPro" id="IPR039595">
    <property type="entry name" value="TE2IP/Rap1"/>
</dbReference>
<keyword evidence="8" id="KW-0479">Metal-binding</keyword>
<keyword evidence="3 9" id="KW-0779">Telomere</keyword>
<feature type="compositionally biased region" description="Polar residues" evidence="10">
    <location>
        <begin position="674"/>
        <end position="710"/>
    </location>
</feature>
<evidence type="ECO:0000313" key="12">
    <source>
        <dbReference type="EMBL" id="OAP65193.1"/>
    </source>
</evidence>
<feature type="region of interest" description="Disordered" evidence="10">
    <location>
        <begin position="743"/>
        <end position="796"/>
    </location>
</feature>
<dbReference type="Pfam" id="PF11626">
    <property type="entry name" value="Rap1_C"/>
    <property type="match status" value="1"/>
</dbReference>
<evidence type="ECO:0000256" key="1">
    <source>
        <dbReference type="ARBA" id="ARBA00010467"/>
    </source>
</evidence>
<dbReference type="InterPro" id="IPR021661">
    <property type="entry name" value="Rap1_C"/>
</dbReference>
<evidence type="ECO:0000256" key="6">
    <source>
        <dbReference type="ARBA" id="ARBA00023163"/>
    </source>
</evidence>
<feature type="compositionally biased region" description="Polar residues" evidence="10">
    <location>
        <begin position="454"/>
        <end position="481"/>
    </location>
</feature>
<reference evidence="12 13" key="1">
    <citation type="submission" date="2016-04" db="EMBL/GenBank/DDBJ databases">
        <title>Draft genome of Fonsecaea erecta CBS 125763.</title>
        <authorList>
            <person name="Weiss V.A."/>
            <person name="Vicente V.A."/>
            <person name="Raittz R.T."/>
            <person name="Moreno L.F."/>
            <person name="De Souza E.M."/>
            <person name="Pedrosa F.O."/>
            <person name="Steffens M.B."/>
            <person name="Faoro H."/>
            <person name="Tadra-Sfeir M.Z."/>
            <person name="Najafzadeh M.J."/>
            <person name="Felipe M.S."/>
            <person name="Teixeira M."/>
            <person name="Sun J."/>
            <person name="Xi L."/>
            <person name="Gomes R."/>
            <person name="De Azevedo C.M."/>
            <person name="Salgado C.G."/>
            <person name="Da Silva M.B."/>
            <person name="Nascimento M.F."/>
            <person name="Queiroz-Telles F."/>
            <person name="Attili D.S."/>
            <person name="Gorbushina A."/>
        </authorList>
    </citation>
    <scope>NUCLEOTIDE SEQUENCE [LARGE SCALE GENOMIC DNA]</scope>
    <source>
        <strain evidence="12 13">CBS 125763</strain>
    </source>
</reference>
<accession>A0A179A185</accession>
<keyword evidence="5" id="KW-0010">Activator</keyword>
<feature type="compositionally biased region" description="Low complexity" evidence="10">
    <location>
        <begin position="519"/>
        <end position="529"/>
    </location>
</feature>
<evidence type="ECO:0000256" key="4">
    <source>
        <dbReference type="ARBA" id="ARBA00023015"/>
    </source>
</evidence>
<dbReference type="GO" id="GO:0008270">
    <property type="term" value="F:zinc ion binding"/>
    <property type="evidence" value="ECO:0007669"/>
    <property type="project" value="UniProtKB-KW"/>
</dbReference>
<comment type="subunit">
    <text evidence="9">Homodimer.</text>
</comment>
<dbReference type="CDD" id="cd00202">
    <property type="entry name" value="ZnF_GATA"/>
    <property type="match status" value="1"/>
</dbReference>
<evidence type="ECO:0000313" key="13">
    <source>
        <dbReference type="Proteomes" id="UP000078343"/>
    </source>
</evidence>
<feature type="compositionally biased region" description="Polar residues" evidence="10">
    <location>
        <begin position="270"/>
        <end position="284"/>
    </location>
</feature>
<dbReference type="SUPFAM" id="SSF46689">
    <property type="entry name" value="Homeodomain-like"/>
    <property type="match status" value="1"/>
</dbReference>
<dbReference type="Pfam" id="PF00320">
    <property type="entry name" value="GATA"/>
    <property type="match status" value="1"/>
</dbReference>
<keyword evidence="13" id="KW-1185">Reference proteome</keyword>
<dbReference type="InterPro" id="IPR038104">
    <property type="entry name" value="Rap1_C_sf"/>
</dbReference>
<evidence type="ECO:0000256" key="2">
    <source>
        <dbReference type="ARBA" id="ARBA00022454"/>
    </source>
</evidence>
<dbReference type="Pfam" id="PF08914">
    <property type="entry name" value="Myb_Rap1"/>
    <property type="match status" value="1"/>
</dbReference>
<protein>
    <recommendedName>
        <fullName evidence="9">DNA-binding protein RAP1</fullName>
    </recommendedName>
</protein>
<dbReference type="AlphaFoldDB" id="A0A179A185"/>
<feature type="compositionally biased region" description="Low complexity" evidence="10">
    <location>
        <begin position="744"/>
        <end position="758"/>
    </location>
</feature>
<evidence type="ECO:0000256" key="8">
    <source>
        <dbReference type="PROSITE-ProRule" id="PRU00094"/>
    </source>
</evidence>
<dbReference type="InterPro" id="IPR013088">
    <property type="entry name" value="Znf_NHR/GATA"/>
</dbReference>
<dbReference type="Gene3D" id="1.10.10.60">
    <property type="entry name" value="Homeodomain-like"/>
    <property type="match status" value="1"/>
</dbReference>
<keyword evidence="7 9" id="KW-0539">Nucleus</keyword>
<feature type="compositionally biased region" description="Basic and acidic residues" evidence="10">
    <location>
        <begin position="765"/>
        <end position="796"/>
    </location>
</feature>
<gene>
    <name evidence="12" type="ORF">AYL99_01165</name>
</gene>
<dbReference type="STRING" id="1367422.A0A179A185"/>
<keyword evidence="8" id="KW-0862">Zinc</keyword>